<dbReference type="AlphaFoldDB" id="A0AA40SPN6"/>
<comment type="caution">
    <text evidence="1">The sequence shown here is derived from an EMBL/GenBank/DDBJ whole genome shotgun (WGS) entry which is preliminary data.</text>
</comment>
<accession>A0AA40SPN6</accession>
<protein>
    <recommendedName>
        <fullName evidence="3">Siderophore-interacting protein C-terminal domain-containing protein</fullName>
    </recommendedName>
</protein>
<gene>
    <name evidence="1" type="ORF">BKA10_001872</name>
</gene>
<sequence length="48" mass="5708">MKQLRATLQGEWGIDRRAMSLSAYWAYGRTEDRFQSEKREPVGQIFED</sequence>
<name>A0AA40SPN6_9MICO</name>
<reference evidence="1 2" key="1">
    <citation type="submission" date="2020-08" db="EMBL/GenBank/DDBJ databases">
        <title>Sequencing the genomes of 1000 actinobacteria strains.</title>
        <authorList>
            <person name="Klenk H.-P."/>
        </authorList>
    </citation>
    <scope>NUCLEOTIDE SEQUENCE [LARGE SCALE GENOMIC DNA]</scope>
    <source>
        <strain evidence="1 2">DSM 19600</strain>
    </source>
</reference>
<dbReference type="InterPro" id="IPR039261">
    <property type="entry name" value="FNR_nucleotide-bd"/>
</dbReference>
<keyword evidence="2" id="KW-1185">Reference proteome</keyword>
<dbReference type="EMBL" id="JACIFH010000001">
    <property type="protein sequence ID" value="MBB4140078.1"/>
    <property type="molecule type" value="Genomic_DNA"/>
</dbReference>
<dbReference type="Gene3D" id="3.40.50.80">
    <property type="entry name" value="Nucleotide-binding domain of ferredoxin-NADP reductase (FNR) module"/>
    <property type="match status" value="1"/>
</dbReference>
<evidence type="ECO:0000313" key="1">
    <source>
        <dbReference type="EMBL" id="MBB4140078.1"/>
    </source>
</evidence>
<proteinExistence type="predicted"/>
<evidence type="ECO:0008006" key="3">
    <source>
        <dbReference type="Google" id="ProtNLM"/>
    </source>
</evidence>
<organism evidence="1 2">
    <name type="scientific">Microbacterium invictum</name>
    <dbReference type="NCBI Taxonomy" id="515415"/>
    <lineage>
        <taxon>Bacteria</taxon>
        <taxon>Bacillati</taxon>
        <taxon>Actinomycetota</taxon>
        <taxon>Actinomycetes</taxon>
        <taxon>Micrococcales</taxon>
        <taxon>Microbacteriaceae</taxon>
        <taxon>Microbacterium</taxon>
    </lineage>
</organism>
<dbReference type="Proteomes" id="UP000549113">
    <property type="component" value="Unassembled WGS sequence"/>
</dbReference>
<evidence type="ECO:0000313" key="2">
    <source>
        <dbReference type="Proteomes" id="UP000549113"/>
    </source>
</evidence>